<protein>
    <recommendedName>
        <fullName evidence="7">Large ribosomal subunit protein uL3m</fullName>
    </recommendedName>
</protein>
<dbReference type="Proteomes" id="UP000241107">
    <property type="component" value="Unassembled WGS sequence"/>
</dbReference>
<evidence type="ECO:0000313" key="9">
    <source>
        <dbReference type="EMBL" id="PSK39114.1"/>
    </source>
</evidence>
<dbReference type="RefSeq" id="XP_024714300.1">
    <property type="nucleotide sequence ID" value="XM_024857801.1"/>
</dbReference>
<evidence type="ECO:0000256" key="5">
    <source>
        <dbReference type="ARBA" id="ARBA00023128"/>
    </source>
</evidence>
<dbReference type="GeneID" id="36565816"/>
<dbReference type="GO" id="GO:0003735">
    <property type="term" value="F:structural constituent of ribosome"/>
    <property type="evidence" value="ECO:0007669"/>
    <property type="project" value="InterPro"/>
</dbReference>
<comment type="caution">
    <text evidence="9">The sequence shown here is derived from an EMBL/GenBank/DDBJ whole genome shotgun (WGS) entry which is preliminary data.</text>
</comment>
<keyword evidence="10" id="KW-1185">Reference proteome</keyword>
<gene>
    <name evidence="9" type="ORF">C7M61_002427</name>
</gene>
<dbReference type="OrthoDB" id="274683at2759"/>
<evidence type="ECO:0000256" key="6">
    <source>
        <dbReference type="ARBA" id="ARBA00023274"/>
    </source>
</evidence>
<keyword evidence="6 8" id="KW-0687">Ribonucleoprotein</keyword>
<dbReference type="STRING" id="418784.A0A2P7YT09"/>
<dbReference type="GO" id="GO:0006412">
    <property type="term" value="P:translation"/>
    <property type="evidence" value="ECO:0007669"/>
    <property type="project" value="InterPro"/>
</dbReference>
<evidence type="ECO:0000313" key="10">
    <source>
        <dbReference type="Proteomes" id="UP000241107"/>
    </source>
</evidence>
<proteinExistence type="inferred from homology"/>
<dbReference type="VEuPathDB" id="FungiDB:C7M61_002427"/>
<name>A0A2P7YT09_9ASCO</name>
<dbReference type="Gene3D" id="2.40.30.10">
    <property type="entry name" value="Translation factors"/>
    <property type="match status" value="2"/>
</dbReference>
<reference evidence="9 10" key="1">
    <citation type="submission" date="2018-03" db="EMBL/GenBank/DDBJ databases">
        <title>Candida pseudohaemulonii genome assembly and annotation.</title>
        <authorList>
            <person name="Munoz J.F."/>
            <person name="Gade L.G."/>
            <person name="Chow N.A."/>
            <person name="Litvintseva A.P."/>
            <person name="Loparev V.N."/>
            <person name="Cuomo C.A."/>
        </authorList>
    </citation>
    <scope>NUCLEOTIDE SEQUENCE [LARGE SCALE GENOMIC DNA]</scope>
    <source>
        <strain evidence="9 10">B12108</strain>
    </source>
</reference>
<evidence type="ECO:0000256" key="4">
    <source>
        <dbReference type="ARBA" id="ARBA00022980"/>
    </source>
</evidence>
<dbReference type="EMBL" id="PYFQ01000004">
    <property type="protein sequence ID" value="PSK39114.1"/>
    <property type="molecule type" value="Genomic_DNA"/>
</dbReference>
<evidence type="ECO:0000256" key="1">
    <source>
        <dbReference type="ARBA" id="ARBA00004173"/>
    </source>
</evidence>
<evidence type="ECO:0000256" key="3">
    <source>
        <dbReference type="ARBA" id="ARBA00022946"/>
    </source>
</evidence>
<dbReference type="InterPro" id="IPR009000">
    <property type="entry name" value="Transl_B-barrel_sf"/>
</dbReference>
<dbReference type="FunFam" id="2.40.30.10:FF:000004">
    <property type="entry name" value="50S ribosomal protein L3"/>
    <property type="match status" value="1"/>
</dbReference>
<dbReference type="PANTHER" id="PTHR11229">
    <property type="entry name" value="50S RIBOSOMAL PROTEIN L3"/>
    <property type="match status" value="1"/>
</dbReference>
<dbReference type="Pfam" id="PF00297">
    <property type="entry name" value="Ribosomal_L3"/>
    <property type="match status" value="1"/>
</dbReference>
<keyword evidence="3" id="KW-0809">Transit peptide</keyword>
<comment type="similarity">
    <text evidence="2 8">Belongs to the universal ribosomal protein uL3 family.</text>
</comment>
<evidence type="ECO:0000256" key="8">
    <source>
        <dbReference type="RuleBase" id="RU003905"/>
    </source>
</evidence>
<dbReference type="AlphaFoldDB" id="A0A2P7YT09"/>
<keyword evidence="4 8" id="KW-0689">Ribosomal protein</keyword>
<dbReference type="SUPFAM" id="SSF50447">
    <property type="entry name" value="Translation proteins"/>
    <property type="match status" value="1"/>
</dbReference>
<keyword evidence="5" id="KW-0496">Mitochondrion</keyword>
<comment type="subcellular location">
    <subcellularLocation>
        <location evidence="1">Mitochondrion</location>
    </subcellularLocation>
</comment>
<evidence type="ECO:0000256" key="2">
    <source>
        <dbReference type="ARBA" id="ARBA00006540"/>
    </source>
</evidence>
<dbReference type="InterPro" id="IPR019926">
    <property type="entry name" value="Ribosomal_uL3_CS"/>
</dbReference>
<sequence>MAGVLWNLAAKRAPGSVRSVVAFRNAAQIPSLHSVPHVRTTPSRINHSLEAANERKALLARPGMLGIKRGMISWFTKTGMQYAATVLEIDSCEVIANKTVAKDGYLSVLLGQKDKIKNVTKHEIKICNEAGVTTKANYGEFRVRTDEGLIEPGVELTADYFAVGQLVDVKSTTKGKGFAGVMKRHGFKGLSATHGVSLAHRSAGSMGPTQDPGRVLPGKKMAGRMGGKSCVSQNLEVLHADGDNGILVIKGQVPGANGSFVKIADSKKLYGESMLRLKQKEST</sequence>
<dbReference type="GO" id="GO:0005762">
    <property type="term" value="C:mitochondrial large ribosomal subunit"/>
    <property type="evidence" value="ECO:0007669"/>
    <property type="project" value="TreeGrafter"/>
</dbReference>
<dbReference type="PANTHER" id="PTHR11229:SF8">
    <property type="entry name" value="LARGE RIBOSOMAL SUBUNIT PROTEIN UL3M"/>
    <property type="match status" value="1"/>
</dbReference>
<accession>A0A2P7YT09</accession>
<organism evidence="9 10">
    <name type="scientific">Candidozyma pseudohaemuli</name>
    <dbReference type="NCBI Taxonomy" id="418784"/>
    <lineage>
        <taxon>Eukaryota</taxon>
        <taxon>Fungi</taxon>
        <taxon>Dikarya</taxon>
        <taxon>Ascomycota</taxon>
        <taxon>Saccharomycotina</taxon>
        <taxon>Pichiomycetes</taxon>
        <taxon>Metschnikowiaceae</taxon>
        <taxon>Candidozyma</taxon>
    </lineage>
</organism>
<dbReference type="NCBIfam" id="TIGR03625">
    <property type="entry name" value="L3_bact"/>
    <property type="match status" value="1"/>
</dbReference>
<dbReference type="PROSITE" id="PS00474">
    <property type="entry name" value="RIBOSOMAL_L3"/>
    <property type="match status" value="1"/>
</dbReference>
<evidence type="ECO:0000256" key="7">
    <source>
        <dbReference type="ARBA" id="ARBA00035209"/>
    </source>
</evidence>
<dbReference type="InterPro" id="IPR019927">
    <property type="entry name" value="Ribosomal_uL3_bac/org-type"/>
</dbReference>
<dbReference type="InterPro" id="IPR000597">
    <property type="entry name" value="Ribosomal_uL3"/>
</dbReference>